<dbReference type="PANTHER" id="PTHR38451:SF1">
    <property type="entry name" value="TRNA (ADENINE(22)-N(1))-METHYLTRANSFERASE"/>
    <property type="match status" value="1"/>
</dbReference>
<dbReference type="Pfam" id="PF12847">
    <property type="entry name" value="Methyltransf_18"/>
    <property type="match status" value="1"/>
</dbReference>
<dbReference type="CDD" id="cd02440">
    <property type="entry name" value="AdoMet_MTases"/>
    <property type="match status" value="1"/>
</dbReference>
<organism evidence="1 2">
    <name type="scientific">Candidatus Eisenbergiella pullistercoris</name>
    <dbReference type="NCBI Taxonomy" id="2838555"/>
    <lineage>
        <taxon>Bacteria</taxon>
        <taxon>Bacillati</taxon>
        <taxon>Bacillota</taxon>
        <taxon>Clostridia</taxon>
        <taxon>Lachnospirales</taxon>
        <taxon>Lachnospiraceae</taxon>
        <taxon>Eisenbergiella</taxon>
    </lineage>
</organism>
<dbReference type="SUPFAM" id="SSF53335">
    <property type="entry name" value="S-adenosyl-L-methionine-dependent methyltransferases"/>
    <property type="match status" value="1"/>
</dbReference>
<dbReference type="GO" id="GO:0032259">
    <property type="term" value="P:methylation"/>
    <property type="evidence" value="ECO:0007669"/>
    <property type="project" value="UniProtKB-KW"/>
</dbReference>
<dbReference type="AlphaFoldDB" id="A0A9D1YRB8"/>
<dbReference type="InterPro" id="IPR029063">
    <property type="entry name" value="SAM-dependent_MTases_sf"/>
</dbReference>
<dbReference type="Proteomes" id="UP000824007">
    <property type="component" value="Unassembled WGS sequence"/>
</dbReference>
<keyword evidence="1" id="KW-0808">Transferase</keyword>
<dbReference type="GO" id="GO:0008168">
    <property type="term" value="F:methyltransferase activity"/>
    <property type="evidence" value="ECO:0007669"/>
    <property type="project" value="UniProtKB-KW"/>
</dbReference>
<sequence>MAGRKREMELSERLLMSALLVERGSVAADVGCDHGFTSIWLVQRGICPRVLAMDVNPGPLERAGEHIREAGLSAYIETRLSDGLSAMKCPDGKPEADTLLMAGIGGRLACRIMKDAQDKLRRMRAVIVQPQSELFCVRRTLAELRYRITAENMVKEGGKFYTAIRAENAAFSGKNGFGEKEAFPADQPEAGMIPPVPADQPEAGMIPPVPDGLRLSEKDWESAGEQYGFCLLLKKHPVLREYLEDVLRRNRTAREALLEGTGRKAGECPPEEAGVLERSRARLAGLEAEAALAGTLAAWLKEREDG</sequence>
<evidence type="ECO:0000313" key="1">
    <source>
        <dbReference type="EMBL" id="HIY61670.1"/>
    </source>
</evidence>
<gene>
    <name evidence="1" type="ORF">H9831_13505</name>
</gene>
<reference evidence="1" key="2">
    <citation type="submission" date="2021-04" db="EMBL/GenBank/DDBJ databases">
        <authorList>
            <person name="Gilroy R."/>
        </authorList>
    </citation>
    <scope>NUCLEOTIDE SEQUENCE</scope>
    <source>
        <strain evidence="1">ChiSxjej3B15-24422</strain>
    </source>
</reference>
<reference evidence="1" key="1">
    <citation type="journal article" date="2021" name="PeerJ">
        <title>Extensive microbial diversity within the chicken gut microbiome revealed by metagenomics and culture.</title>
        <authorList>
            <person name="Gilroy R."/>
            <person name="Ravi A."/>
            <person name="Getino M."/>
            <person name="Pursley I."/>
            <person name="Horton D.L."/>
            <person name="Alikhan N.F."/>
            <person name="Baker D."/>
            <person name="Gharbi K."/>
            <person name="Hall N."/>
            <person name="Watson M."/>
            <person name="Adriaenssens E.M."/>
            <person name="Foster-Nyarko E."/>
            <person name="Jarju S."/>
            <person name="Secka A."/>
            <person name="Antonio M."/>
            <person name="Oren A."/>
            <person name="Chaudhuri R.R."/>
            <person name="La Ragione R."/>
            <person name="Hildebrand F."/>
            <person name="Pallen M.J."/>
        </authorList>
    </citation>
    <scope>NUCLEOTIDE SEQUENCE</scope>
    <source>
        <strain evidence="1">ChiSxjej3B15-24422</strain>
    </source>
</reference>
<dbReference type="Gene3D" id="3.40.50.150">
    <property type="entry name" value="Vaccinia Virus protein VP39"/>
    <property type="match status" value="1"/>
</dbReference>
<evidence type="ECO:0000313" key="2">
    <source>
        <dbReference type="Proteomes" id="UP000824007"/>
    </source>
</evidence>
<dbReference type="EMBL" id="DXDD01000166">
    <property type="protein sequence ID" value="HIY61670.1"/>
    <property type="molecule type" value="Genomic_DNA"/>
</dbReference>
<protein>
    <submittedName>
        <fullName evidence="1">Class I SAM-dependent methyltransferase</fullName>
    </submittedName>
</protein>
<comment type="caution">
    <text evidence="1">The sequence shown here is derived from an EMBL/GenBank/DDBJ whole genome shotgun (WGS) entry which is preliminary data.</text>
</comment>
<name>A0A9D1YRB8_9FIRM</name>
<accession>A0A9D1YRB8</accession>
<dbReference type="PANTHER" id="PTHR38451">
    <property type="entry name" value="TRNA (ADENINE(22)-N(1))-METHYLTRANSFERASE"/>
    <property type="match status" value="1"/>
</dbReference>
<keyword evidence="1" id="KW-0489">Methyltransferase</keyword>
<proteinExistence type="predicted"/>